<dbReference type="SUPFAM" id="SSF55909">
    <property type="entry name" value="Pentein"/>
    <property type="match status" value="1"/>
</dbReference>
<dbReference type="Gene3D" id="2.60.40.1700">
    <property type="entry name" value="Protein-arginine deiminase, central domain"/>
    <property type="match status" value="1"/>
</dbReference>
<dbReference type="GO" id="GO:0005509">
    <property type="term" value="F:calcium ion binding"/>
    <property type="evidence" value="ECO:0007669"/>
    <property type="project" value="InterPro"/>
</dbReference>
<protein>
    <submittedName>
        <fullName evidence="2">Arginine deiminase</fullName>
        <ecNumber evidence="2">3.5.3.6</ecNumber>
    </submittedName>
</protein>
<dbReference type="InterPro" id="IPR013733">
    <property type="entry name" value="Prot_Arg_deaminase_cen_dom"/>
</dbReference>
<dbReference type="Pfam" id="PF08527">
    <property type="entry name" value="PAD_M"/>
    <property type="match status" value="1"/>
</dbReference>
<proteinExistence type="predicted"/>
<gene>
    <name evidence="2" type="primary">arcA</name>
    <name evidence="2" type="ORF">GLE_0441</name>
</gene>
<dbReference type="SUPFAM" id="SSF110083">
    <property type="entry name" value="Peptidylarginine deiminase Pad4, middle domain"/>
    <property type="match status" value="1"/>
</dbReference>
<dbReference type="PATRIC" id="fig|69.6.peg.438"/>
<dbReference type="EC" id="3.5.3.6" evidence="2"/>
<feature type="compositionally biased region" description="Low complexity" evidence="1">
    <location>
        <begin position="326"/>
        <end position="336"/>
    </location>
</feature>
<dbReference type="InterPro" id="IPR004303">
    <property type="entry name" value="PAD"/>
</dbReference>
<dbReference type="KEGG" id="lez:GLE_0441"/>
<reference evidence="2 3" key="1">
    <citation type="submission" date="2015-11" db="EMBL/GenBank/DDBJ databases">
        <title>Genome sequences of Lysobacter enzymogenes strain C3 and Lysobacter antibioticus ATCC 29479.</title>
        <authorList>
            <person name="Kobayashi D.Y."/>
        </authorList>
    </citation>
    <scope>NUCLEOTIDE SEQUENCE [LARGE SCALE GENOMIC DNA]</scope>
    <source>
        <strain evidence="2 3">C3</strain>
    </source>
</reference>
<dbReference type="GO" id="GO:0004668">
    <property type="term" value="F:protein-arginine deiminase activity"/>
    <property type="evidence" value="ECO:0007669"/>
    <property type="project" value="InterPro"/>
</dbReference>
<dbReference type="GO" id="GO:0016990">
    <property type="term" value="F:arginine deiminase activity"/>
    <property type="evidence" value="ECO:0007669"/>
    <property type="project" value="UniProtKB-EC"/>
</dbReference>
<dbReference type="Pfam" id="PF03068">
    <property type="entry name" value="PAD"/>
    <property type="match status" value="1"/>
</dbReference>
<evidence type="ECO:0000313" key="2">
    <source>
        <dbReference type="EMBL" id="ALN55799.1"/>
    </source>
</evidence>
<keyword evidence="2" id="KW-0378">Hydrolase</keyword>
<dbReference type="PANTHER" id="PTHR10837">
    <property type="entry name" value="PEPTIDYLARGININE DEIMINASE"/>
    <property type="match status" value="1"/>
</dbReference>
<dbReference type="Proteomes" id="UP000061569">
    <property type="component" value="Chromosome"/>
</dbReference>
<dbReference type="AlphaFoldDB" id="A0A0S2DB78"/>
<dbReference type="InterPro" id="IPR013530">
    <property type="entry name" value="PAD_C"/>
</dbReference>
<dbReference type="GO" id="GO:0005737">
    <property type="term" value="C:cytoplasm"/>
    <property type="evidence" value="ECO:0007669"/>
    <property type="project" value="InterPro"/>
</dbReference>
<accession>A0A0S2DB78</accession>
<sequence>MGKTFKEVGKTSTTSLDQSKFKKVPIEVAPDFFIHVDADRDGKVDDTTAGIDAWHWGKGKKGAVVLVNNNGTMTGIRAVGLGSAVDVKIDHDDKTVNGAADVADIAPLDIRRVGAAPPAGWKVTLSVSADDQQRIRIFDSRGASGNEIIGPGTQASYEFPDLSFTKKELGIEAICYAGKDPANKDFDGLVKLTLTVEKAGGSTATRSAQLRVAPWIMFNHFDEPEKVFVLKTVLSATNPGHNASFVAALSAAASAAGVALEQVDGAPWSSDRWMQDIMEFGFSELPGQKALRNVLETPRGRELENFPKTLLTNDLGYLRPAPVPASSSSLNSGGNLESTPPFTAPSGKKYPFGRIYYCPHRQLNPRDRLAPGYQEFLQRQIVQEPIEIDAGWLNVGHVDEIITFVPASGKLGFKLLLASPRQGRKILKSAPSAGKMLSGREYRPGYSAEMSVKDFLANGVDWGTFKQSAKEISDYNDQCQTHIDSAEKIFKKELGLKSGDIAYVPSIYLPAEPAAGATEADALTAGMVNMLVLGKQCIAPKPFGPVDGGKDLFEEDYRATLAACGLSVTFIDDWNTYHLLKGEVHCGSNTLRKPDASKKWWEFEH</sequence>
<dbReference type="EMBL" id="CP013140">
    <property type="protein sequence ID" value="ALN55799.1"/>
    <property type="molecule type" value="Genomic_DNA"/>
</dbReference>
<evidence type="ECO:0000256" key="1">
    <source>
        <dbReference type="SAM" id="MobiDB-lite"/>
    </source>
</evidence>
<dbReference type="PANTHER" id="PTHR10837:SF8">
    <property type="entry name" value="PROTEIN-ARGININE DEIMINASE"/>
    <property type="match status" value="1"/>
</dbReference>
<dbReference type="Gene3D" id="3.75.10.10">
    <property type="entry name" value="L-arginine/glycine Amidinotransferase, Chain A"/>
    <property type="match status" value="1"/>
</dbReference>
<dbReference type="STRING" id="69.GLE_0441"/>
<dbReference type="OrthoDB" id="249764at2"/>
<dbReference type="InterPro" id="IPR036556">
    <property type="entry name" value="PAD_central_sf"/>
</dbReference>
<feature type="region of interest" description="Disordered" evidence="1">
    <location>
        <begin position="326"/>
        <end position="345"/>
    </location>
</feature>
<organism evidence="2 3">
    <name type="scientific">Lysobacter enzymogenes</name>
    <dbReference type="NCBI Taxonomy" id="69"/>
    <lineage>
        <taxon>Bacteria</taxon>
        <taxon>Pseudomonadati</taxon>
        <taxon>Pseudomonadota</taxon>
        <taxon>Gammaproteobacteria</taxon>
        <taxon>Lysobacterales</taxon>
        <taxon>Lysobacteraceae</taxon>
        <taxon>Lysobacter</taxon>
    </lineage>
</organism>
<evidence type="ECO:0000313" key="3">
    <source>
        <dbReference type="Proteomes" id="UP000061569"/>
    </source>
</evidence>
<name>A0A0S2DB78_LYSEN</name>